<protein>
    <submittedName>
        <fullName evidence="2">Glycine zipper domain-containing protein</fullName>
    </submittedName>
</protein>
<comment type="caution">
    <text evidence="2">The sequence shown here is derived from an EMBL/GenBank/DDBJ whole genome shotgun (WGS) entry which is preliminary data.</text>
</comment>
<name>A0AAP4R9D7_9BURK</name>
<evidence type="ECO:0000256" key="1">
    <source>
        <dbReference type="SAM" id="SignalP"/>
    </source>
</evidence>
<dbReference type="RefSeq" id="WP_025496471.1">
    <property type="nucleotide sequence ID" value="NZ_JAUJQS010000043.1"/>
</dbReference>
<feature type="signal peptide" evidence="1">
    <location>
        <begin position="1"/>
        <end position="24"/>
    </location>
</feature>
<dbReference type="EMBL" id="JAUJQS010000043">
    <property type="protein sequence ID" value="MDN7569914.1"/>
    <property type="molecule type" value="Genomic_DNA"/>
</dbReference>
<evidence type="ECO:0000313" key="3">
    <source>
        <dbReference type="Proteomes" id="UP001172109"/>
    </source>
</evidence>
<accession>A0AAP4R9D7</accession>
<feature type="chain" id="PRO_5042877327" evidence="1">
    <location>
        <begin position="25"/>
        <end position="167"/>
    </location>
</feature>
<organism evidence="2 3">
    <name type="scientific">Burkholderia contaminans</name>
    <dbReference type="NCBI Taxonomy" id="488447"/>
    <lineage>
        <taxon>Bacteria</taxon>
        <taxon>Pseudomonadati</taxon>
        <taxon>Pseudomonadota</taxon>
        <taxon>Betaproteobacteria</taxon>
        <taxon>Burkholderiales</taxon>
        <taxon>Burkholderiaceae</taxon>
        <taxon>Burkholderia</taxon>
        <taxon>Burkholderia cepacia complex</taxon>
    </lineage>
</organism>
<keyword evidence="1" id="KW-0732">Signal</keyword>
<dbReference type="PROSITE" id="PS51257">
    <property type="entry name" value="PROKAR_LIPOPROTEIN"/>
    <property type="match status" value="1"/>
</dbReference>
<proteinExistence type="predicted"/>
<gene>
    <name evidence="2" type="ORF">QZM56_35995</name>
</gene>
<reference evidence="2" key="1">
    <citation type="submission" date="2023-07" db="EMBL/GenBank/DDBJ databases">
        <title>A collection of bacterial strains from the Burkholderia cepacia Research Laboratory and Repository.</title>
        <authorList>
            <person name="Lipuma J."/>
            <person name="Spilker T."/>
            <person name="Caverly L."/>
        </authorList>
    </citation>
    <scope>NUCLEOTIDE SEQUENCE</scope>
    <source>
        <strain evidence="2">AU44979</strain>
    </source>
</reference>
<evidence type="ECO:0000313" key="2">
    <source>
        <dbReference type="EMBL" id="MDN7569914.1"/>
    </source>
</evidence>
<sequence>MKSFANMGRAVFAMVMLLSLCACAQPYGPLTQYGEPVSRSASTYNSGDALRSGGTAILGQLLHVRPVMIDSGSSRQLGVTAGGLIGTLVTMGHHNRQATLIGGAVGAAVGYAAGSVVSKVPGVELIVRTQDKRLLTVVQTVDDGSDFAAGQPVAVVVVSGRLRVERV</sequence>
<dbReference type="Proteomes" id="UP001172109">
    <property type="component" value="Unassembled WGS sequence"/>
</dbReference>
<dbReference type="AlphaFoldDB" id="A0AAP4R9D7"/>